<dbReference type="PIRSF" id="PIRSF018266">
    <property type="entry name" value="FecR"/>
    <property type="match status" value="1"/>
</dbReference>
<gene>
    <name evidence="4" type="ORF">LX64_00560</name>
</gene>
<keyword evidence="5" id="KW-1185">Reference proteome</keyword>
<keyword evidence="1" id="KW-0472">Membrane</keyword>
<evidence type="ECO:0000313" key="5">
    <source>
        <dbReference type="Proteomes" id="UP000249547"/>
    </source>
</evidence>
<keyword evidence="1" id="KW-1133">Transmembrane helix</keyword>
<evidence type="ECO:0000256" key="1">
    <source>
        <dbReference type="SAM" id="Phobius"/>
    </source>
</evidence>
<dbReference type="GO" id="GO:0016989">
    <property type="term" value="F:sigma factor antagonist activity"/>
    <property type="evidence" value="ECO:0007669"/>
    <property type="project" value="TreeGrafter"/>
</dbReference>
<dbReference type="Proteomes" id="UP000249547">
    <property type="component" value="Unassembled WGS sequence"/>
</dbReference>
<dbReference type="Pfam" id="PF04773">
    <property type="entry name" value="FecR"/>
    <property type="match status" value="1"/>
</dbReference>
<dbReference type="AlphaFoldDB" id="A0A327R5T3"/>
<evidence type="ECO:0000259" key="2">
    <source>
        <dbReference type="Pfam" id="PF04773"/>
    </source>
</evidence>
<dbReference type="Gene3D" id="3.55.50.30">
    <property type="match status" value="1"/>
</dbReference>
<dbReference type="RefSeq" id="WP_111596064.1">
    <property type="nucleotide sequence ID" value="NZ_QLLL01000001.1"/>
</dbReference>
<dbReference type="PANTHER" id="PTHR30273">
    <property type="entry name" value="PERIPLASMIC SIGNAL SENSOR AND SIGMA FACTOR ACTIVATOR FECR-RELATED"/>
    <property type="match status" value="1"/>
</dbReference>
<dbReference type="InterPro" id="IPR032508">
    <property type="entry name" value="FecR_C"/>
</dbReference>
<organism evidence="4 5">
    <name type="scientific">Chitinophaga skermanii</name>
    <dbReference type="NCBI Taxonomy" id="331697"/>
    <lineage>
        <taxon>Bacteria</taxon>
        <taxon>Pseudomonadati</taxon>
        <taxon>Bacteroidota</taxon>
        <taxon>Chitinophagia</taxon>
        <taxon>Chitinophagales</taxon>
        <taxon>Chitinophagaceae</taxon>
        <taxon>Chitinophaga</taxon>
    </lineage>
</organism>
<protein>
    <submittedName>
        <fullName evidence="4">FecR family protein</fullName>
    </submittedName>
</protein>
<evidence type="ECO:0000313" key="4">
    <source>
        <dbReference type="EMBL" id="RAJ10953.1"/>
    </source>
</evidence>
<dbReference type="EMBL" id="QLLL01000001">
    <property type="protein sequence ID" value="RAJ10953.1"/>
    <property type="molecule type" value="Genomic_DNA"/>
</dbReference>
<dbReference type="OrthoDB" id="1452822at2"/>
<proteinExistence type="predicted"/>
<evidence type="ECO:0000259" key="3">
    <source>
        <dbReference type="Pfam" id="PF16344"/>
    </source>
</evidence>
<dbReference type="InterPro" id="IPR012373">
    <property type="entry name" value="Ferrdict_sens_TM"/>
</dbReference>
<reference evidence="4 5" key="1">
    <citation type="submission" date="2018-06" db="EMBL/GenBank/DDBJ databases">
        <title>Genomic Encyclopedia of Archaeal and Bacterial Type Strains, Phase II (KMG-II): from individual species to whole genera.</title>
        <authorList>
            <person name="Goeker M."/>
        </authorList>
    </citation>
    <scope>NUCLEOTIDE SEQUENCE [LARGE SCALE GENOMIC DNA]</scope>
    <source>
        <strain evidence="4 5">DSM 23857</strain>
    </source>
</reference>
<feature type="domain" description="Protein FecR C-terminal" evidence="3">
    <location>
        <begin position="250"/>
        <end position="318"/>
    </location>
</feature>
<comment type="caution">
    <text evidence="4">The sequence shown here is derived from an EMBL/GenBank/DDBJ whole genome shotgun (WGS) entry which is preliminary data.</text>
</comment>
<feature type="transmembrane region" description="Helical" evidence="1">
    <location>
        <begin position="77"/>
        <end position="97"/>
    </location>
</feature>
<sequence>MPEQKPPVSILDKYLQGTCSDSERELVDAWYDQLNHASPAKQLESDATYRKVLRTKLWQEVQPFTPTLHRNTNKSKWYWAAAAAVATLVIAILGVQYNKNASYTAEISFDTIRVAPQQLQSLVLPDGSKVCMNAGTVFVYPNKFPGNQRSVEVLQGEAFFKIEKDNKRPFYVKAGDVNTEVLGTSFNLKWYQSLQCFSVSVLTGKVKVQNDQYPSEVLTAGTEAILEKGKAWNVHPIADTAVVKAWQQKELVFRQQTFEKIAATLTLQYGAKIHFQYPKVAQYRFTCKFSSKQTLQEIIGQLCLVNGNVYSKMNEKDFLIQ</sequence>
<name>A0A327R5T3_9BACT</name>
<dbReference type="Gene3D" id="2.60.120.1440">
    <property type="match status" value="1"/>
</dbReference>
<dbReference type="Pfam" id="PF16344">
    <property type="entry name" value="FecR_C"/>
    <property type="match status" value="1"/>
</dbReference>
<dbReference type="PANTHER" id="PTHR30273:SF2">
    <property type="entry name" value="PROTEIN FECR"/>
    <property type="match status" value="1"/>
</dbReference>
<dbReference type="InterPro" id="IPR006860">
    <property type="entry name" value="FecR"/>
</dbReference>
<accession>A0A327R5T3</accession>
<keyword evidence="1" id="KW-0812">Transmembrane</keyword>
<feature type="domain" description="FecR protein" evidence="2">
    <location>
        <begin position="110"/>
        <end position="207"/>
    </location>
</feature>